<organism evidence="3 4">
    <name type="scientific">Parasediminibacterium paludis</name>
    <dbReference type="NCBI Taxonomy" id="908966"/>
    <lineage>
        <taxon>Bacteria</taxon>
        <taxon>Pseudomonadati</taxon>
        <taxon>Bacteroidota</taxon>
        <taxon>Chitinophagia</taxon>
        <taxon>Chitinophagales</taxon>
        <taxon>Chitinophagaceae</taxon>
        <taxon>Parasediminibacterium</taxon>
    </lineage>
</organism>
<dbReference type="EMBL" id="JBHSDC010000002">
    <property type="protein sequence ID" value="MFC4230946.1"/>
    <property type="molecule type" value="Genomic_DNA"/>
</dbReference>
<evidence type="ECO:0000313" key="4">
    <source>
        <dbReference type="Proteomes" id="UP001595906"/>
    </source>
</evidence>
<evidence type="ECO:0000259" key="2">
    <source>
        <dbReference type="Pfam" id="PF10728"/>
    </source>
</evidence>
<comment type="caution">
    <text evidence="3">The sequence shown here is derived from an EMBL/GenBank/DDBJ whole genome shotgun (WGS) entry which is preliminary data.</text>
</comment>
<feature type="domain" description="DUF2520" evidence="2">
    <location>
        <begin position="123"/>
        <end position="247"/>
    </location>
</feature>
<evidence type="ECO:0000313" key="3">
    <source>
        <dbReference type="EMBL" id="MFC4230946.1"/>
    </source>
</evidence>
<dbReference type="InterPro" id="IPR036291">
    <property type="entry name" value="NAD(P)-bd_dom_sf"/>
</dbReference>
<keyword evidence="4" id="KW-1185">Reference proteome</keyword>
<reference evidence="4" key="1">
    <citation type="journal article" date="2019" name="Int. J. Syst. Evol. Microbiol.">
        <title>The Global Catalogue of Microorganisms (GCM) 10K type strain sequencing project: providing services to taxonomists for standard genome sequencing and annotation.</title>
        <authorList>
            <consortium name="The Broad Institute Genomics Platform"/>
            <consortium name="The Broad Institute Genome Sequencing Center for Infectious Disease"/>
            <person name="Wu L."/>
            <person name="Ma J."/>
        </authorList>
    </citation>
    <scope>NUCLEOTIDE SEQUENCE [LARGE SCALE GENOMIC DNA]</scope>
    <source>
        <strain evidence="4">CECT 8010</strain>
    </source>
</reference>
<name>A0ABV8PUD7_9BACT</name>
<protein>
    <submittedName>
        <fullName evidence="3">Rossmann-like and DUF2520 domain-containing protein</fullName>
    </submittedName>
</protein>
<dbReference type="Pfam" id="PF03807">
    <property type="entry name" value="F420_oxidored"/>
    <property type="match status" value="1"/>
</dbReference>
<dbReference type="PANTHER" id="PTHR40459">
    <property type="entry name" value="CONSERVED HYPOTHETICAL ALANINE AND LEUCINE RICH PROTEIN"/>
    <property type="match status" value="1"/>
</dbReference>
<dbReference type="InterPro" id="IPR008927">
    <property type="entry name" value="6-PGluconate_DH-like_C_sf"/>
</dbReference>
<dbReference type="SUPFAM" id="SSF48179">
    <property type="entry name" value="6-phosphogluconate dehydrogenase C-terminal domain-like"/>
    <property type="match status" value="1"/>
</dbReference>
<dbReference type="Pfam" id="PF10728">
    <property type="entry name" value="DUF2520"/>
    <property type="match status" value="1"/>
</dbReference>
<dbReference type="InterPro" id="IPR037108">
    <property type="entry name" value="TM1727-like_C_sf"/>
</dbReference>
<evidence type="ECO:0000259" key="1">
    <source>
        <dbReference type="Pfam" id="PF03807"/>
    </source>
</evidence>
<dbReference type="Gene3D" id="1.10.1040.20">
    <property type="entry name" value="ProC-like, C-terminal domain"/>
    <property type="match status" value="1"/>
</dbReference>
<proteinExistence type="predicted"/>
<accession>A0ABV8PUD7</accession>
<dbReference type="Proteomes" id="UP001595906">
    <property type="component" value="Unassembled WGS sequence"/>
</dbReference>
<dbReference type="Gene3D" id="3.40.50.720">
    <property type="entry name" value="NAD(P)-binding Rossmann-like Domain"/>
    <property type="match status" value="1"/>
</dbReference>
<sequence length="251" mass="27940">MNVVMIGTGNVATVLCKLMYHKGHHIKQIVGRDAEKVQQLASLMQAESCTNVVEICPDANIYIIAVADDAVTDVVNTLYLQDKLVVHTAGSLNKHVLQQASSNYGVLWPLQTLRKETNHLPEIPFIIDGNSDLVINRLQAFAETLSNKCFVANDEARIQLHLGAVVVSNFTNHLFALVAEFYQKEQLDFKLLLPLMNETVSRLANHAPKDVQTGPAARGDFETVQKHIALLHDYPQLQAFYEAFSNSIVHK</sequence>
<dbReference type="InterPro" id="IPR018931">
    <property type="entry name" value="DUF2520"/>
</dbReference>
<feature type="domain" description="Pyrroline-5-carboxylate reductase catalytic N-terminal" evidence="1">
    <location>
        <begin position="3"/>
        <end position="88"/>
    </location>
</feature>
<dbReference type="InterPro" id="IPR028939">
    <property type="entry name" value="P5C_Rdtase_cat_N"/>
</dbReference>
<gene>
    <name evidence="3" type="ORF">ACFOW1_03525</name>
</gene>
<dbReference type="SUPFAM" id="SSF51735">
    <property type="entry name" value="NAD(P)-binding Rossmann-fold domains"/>
    <property type="match status" value="1"/>
</dbReference>
<dbReference type="RefSeq" id="WP_379012331.1">
    <property type="nucleotide sequence ID" value="NZ_JBHSDC010000002.1"/>
</dbReference>
<dbReference type="PANTHER" id="PTHR40459:SF1">
    <property type="entry name" value="CONSERVED HYPOTHETICAL ALANINE AND LEUCINE RICH PROTEIN"/>
    <property type="match status" value="1"/>
</dbReference>